<evidence type="ECO:0000313" key="2">
    <source>
        <dbReference type="EMBL" id="ETJ39391.1"/>
    </source>
</evidence>
<name>W1YAK1_9ZZZZ</name>
<gene>
    <name evidence="2" type="ORF">Q604_UNBC06747G0001</name>
</gene>
<keyword evidence="1" id="KW-1133">Transmembrane helix</keyword>
<accession>W1YAK1</accession>
<sequence length="70" mass="7514">GGFTGAGVLLVLLKILSLPVNESIWGLLIVLFIAMVIVSQFMLTFGSDPNAKITKKSKSPLSFHPIALIF</sequence>
<feature type="transmembrane region" description="Helical" evidence="1">
    <location>
        <begin position="27"/>
        <end position="46"/>
    </location>
</feature>
<evidence type="ECO:0000256" key="1">
    <source>
        <dbReference type="SAM" id="Phobius"/>
    </source>
</evidence>
<dbReference type="EMBL" id="AZMM01006747">
    <property type="protein sequence ID" value="ETJ39391.1"/>
    <property type="molecule type" value="Genomic_DNA"/>
</dbReference>
<reference evidence="2" key="1">
    <citation type="submission" date="2013-12" db="EMBL/GenBank/DDBJ databases">
        <title>A Varibaculum cambriense genome reconstructed from a premature infant gut community with otherwise low bacterial novelty that shifts toward anaerobic metabolism during the third week of life.</title>
        <authorList>
            <person name="Brown C.T."/>
            <person name="Sharon I."/>
            <person name="Thomas B.C."/>
            <person name="Castelle C.J."/>
            <person name="Morowitz M.J."/>
            <person name="Banfield J.F."/>
        </authorList>
    </citation>
    <scope>NUCLEOTIDE SEQUENCE</scope>
</reference>
<feature type="non-terminal residue" evidence="2">
    <location>
        <position position="1"/>
    </location>
</feature>
<proteinExistence type="predicted"/>
<keyword evidence="1" id="KW-0812">Transmembrane</keyword>
<protein>
    <submittedName>
        <fullName evidence="2">Major facilitator superfamily MFS_1</fullName>
    </submittedName>
</protein>
<organism evidence="2">
    <name type="scientific">human gut metagenome</name>
    <dbReference type="NCBI Taxonomy" id="408170"/>
    <lineage>
        <taxon>unclassified sequences</taxon>
        <taxon>metagenomes</taxon>
        <taxon>organismal metagenomes</taxon>
    </lineage>
</organism>
<keyword evidence="1" id="KW-0472">Membrane</keyword>
<feature type="non-terminal residue" evidence="2">
    <location>
        <position position="70"/>
    </location>
</feature>
<dbReference type="AlphaFoldDB" id="W1YAK1"/>
<comment type="caution">
    <text evidence="2">The sequence shown here is derived from an EMBL/GenBank/DDBJ whole genome shotgun (WGS) entry which is preliminary data.</text>
</comment>